<gene>
    <name evidence="1" type="ORF">KME15_20030</name>
</gene>
<proteinExistence type="predicted"/>
<dbReference type="EMBL" id="JAHHHD010000028">
    <property type="protein sequence ID" value="MBW4660971.1"/>
    <property type="molecule type" value="Genomic_DNA"/>
</dbReference>
<name>A0A951QE44_9CYAN</name>
<sequence length="305" mass="34332">MPKKPEILYKTVTELMARHHEDNPRVHGWDADLPKLVRSLLFSGWCELPSYNENNDRLIGGHGRVMAAEWMIQQTKAWYEEQWQSYLAVNPRGSKKDRERFDAGYWLKVPVRVNRLDDSLHKAMMVRLNNPTSRGRTKEDMRTLLLSRLTPAAQDIAIPDPERRSRLLGAIATKRAEGADAEVIEQQEQAEGMARVQESLAGFVPQEPSDAPPSAFAPVANPQTSADLDAAIDPEPVIEEGGAHYNEDPEPGKKKAIAYPLAIVLSNRRWQEFEAYKAAIGVVSDQVAFLKGHVVFNQKEEEGDE</sequence>
<protein>
    <submittedName>
        <fullName evidence="1">Uncharacterized protein</fullName>
    </submittedName>
</protein>
<dbReference type="Proteomes" id="UP000757435">
    <property type="component" value="Unassembled WGS sequence"/>
</dbReference>
<accession>A0A951QE44</accession>
<comment type="caution">
    <text evidence="1">The sequence shown here is derived from an EMBL/GenBank/DDBJ whole genome shotgun (WGS) entry which is preliminary data.</text>
</comment>
<evidence type="ECO:0000313" key="2">
    <source>
        <dbReference type="Proteomes" id="UP000757435"/>
    </source>
</evidence>
<reference evidence="1" key="1">
    <citation type="submission" date="2021-05" db="EMBL/GenBank/DDBJ databases">
        <authorList>
            <person name="Pietrasiak N."/>
            <person name="Ward R."/>
            <person name="Stajich J.E."/>
            <person name="Kurbessoian T."/>
        </authorList>
    </citation>
    <scope>NUCLEOTIDE SEQUENCE</scope>
    <source>
        <strain evidence="1">UHER 2000/2452</strain>
    </source>
</reference>
<evidence type="ECO:0000313" key="1">
    <source>
        <dbReference type="EMBL" id="MBW4660971.1"/>
    </source>
</evidence>
<organism evidence="1 2">
    <name type="scientific">Drouetiella hepatica Uher 2000/2452</name>
    <dbReference type="NCBI Taxonomy" id="904376"/>
    <lineage>
        <taxon>Bacteria</taxon>
        <taxon>Bacillati</taxon>
        <taxon>Cyanobacteriota</taxon>
        <taxon>Cyanophyceae</taxon>
        <taxon>Oculatellales</taxon>
        <taxon>Oculatellaceae</taxon>
        <taxon>Drouetiella</taxon>
    </lineage>
</organism>
<dbReference type="AlphaFoldDB" id="A0A951QE44"/>
<reference evidence="1" key="2">
    <citation type="journal article" date="2022" name="Microbiol. Resour. Announc.">
        <title>Metagenome Sequencing to Explore Phylogenomics of Terrestrial Cyanobacteria.</title>
        <authorList>
            <person name="Ward R.D."/>
            <person name="Stajich J.E."/>
            <person name="Johansen J.R."/>
            <person name="Huntemann M."/>
            <person name="Clum A."/>
            <person name="Foster B."/>
            <person name="Foster B."/>
            <person name="Roux S."/>
            <person name="Palaniappan K."/>
            <person name="Varghese N."/>
            <person name="Mukherjee S."/>
            <person name="Reddy T.B.K."/>
            <person name="Daum C."/>
            <person name="Copeland A."/>
            <person name="Chen I.A."/>
            <person name="Ivanova N.N."/>
            <person name="Kyrpides N.C."/>
            <person name="Shapiro N."/>
            <person name="Eloe-Fadrosh E.A."/>
            <person name="Pietrasiak N."/>
        </authorList>
    </citation>
    <scope>NUCLEOTIDE SEQUENCE</scope>
    <source>
        <strain evidence="1">UHER 2000/2452</strain>
    </source>
</reference>